<dbReference type="InterPro" id="IPR001509">
    <property type="entry name" value="Epimerase_deHydtase"/>
</dbReference>
<evidence type="ECO:0000256" key="2">
    <source>
        <dbReference type="ARBA" id="ARBA00007637"/>
    </source>
</evidence>
<dbReference type="Pfam" id="PF01370">
    <property type="entry name" value="Epimerase"/>
    <property type="match status" value="1"/>
</dbReference>
<protein>
    <submittedName>
        <fullName evidence="4">CDP-glucose 4,6-dehydratase</fullName>
    </submittedName>
</protein>
<dbReference type="EMBL" id="CP028940">
    <property type="protein sequence ID" value="QKM59846.1"/>
    <property type="molecule type" value="Genomic_DNA"/>
</dbReference>
<feature type="domain" description="NAD-dependent epimerase/dehydratase" evidence="3">
    <location>
        <begin position="15"/>
        <end position="249"/>
    </location>
</feature>
<dbReference type="RefSeq" id="WP_173959616.1">
    <property type="nucleotide sequence ID" value="NZ_CBCSCC010000006.1"/>
</dbReference>
<sequence>MLTNASPQFWSGKKVLLTGHTGFKGAWMALWLHQMGAIVCGISLPPQTQPNLFTLAKVGDLIESHFCDIRHADAIASVIKSANPEIVLHLAAQALVRSSYKDPLATFATNVMGTANVLNALRDLPSVKSVVCVTTDKVYKNLEHSYPYRETDVLGGHDPYSASKAASEIVISSFRDSYLKEQGVAVASARAGNVIGGGDWSEDRLIPDAIRAWENNAPLEIRRPNAVRPWQHVLEPVNGYLVLAEKLYTDASLSGAYNFGPLTHEAATVGSVIKLARHIYGSGEVDWGDGSQGPHEAGLLSLEVSKSRAALDVGPRWGLHETIKRTINWYQLQATNQDAQILCQEDILAFIEAKNSNNESV</sequence>
<evidence type="ECO:0000313" key="4">
    <source>
        <dbReference type="EMBL" id="QKM59846.1"/>
    </source>
</evidence>
<evidence type="ECO:0000256" key="1">
    <source>
        <dbReference type="ARBA" id="ARBA00005125"/>
    </source>
</evidence>
<dbReference type="KEGG" id="pard:DN92_01635"/>
<evidence type="ECO:0000259" key="3">
    <source>
        <dbReference type="Pfam" id="PF01370"/>
    </source>
</evidence>
<reference evidence="4 5" key="1">
    <citation type="submission" date="2018-04" db="EMBL/GenBank/DDBJ databases">
        <title>Polynucleobacter sp. UK-Long2-W17 genome.</title>
        <authorList>
            <person name="Hahn M.W."/>
        </authorList>
    </citation>
    <scope>NUCLEOTIDE SEQUENCE [LARGE SCALE GENOMIC DNA]</scope>
    <source>
        <strain evidence="4 5">UK-Long2-W17</strain>
    </source>
</reference>
<dbReference type="CDD" id="cd05252">
    <property type="entry name" value="CDP_GD_SDR_e"/>
    <property type="match status" value="1"/>
</dbReference>
<dbReference type="InterPro" id="IPR013445">
    <property type="entry name" value="CDP_4_6_deHydtase"/>
</dbReference>
<comment type="pathway">
    <text evidence="1">Bacterial outer membrane biogenesis; LPS O-antigen biosynthesis.</text>
</comment>
<comment type="similarity">
    <text evidence="2">Belongs to the NAD(P)-dependent epimerase/dehydratase family.</text>
</comment>
<dbReference type="PANTHER" id="PTHR43000">
    <property type="entry name" value="DTDP-D-GLUCOSE 4,6-DEHYDRATASE-RELATED"/>
    <property type="match status" value="1"/>
</dbReference>
<dbReference type="Proteomes" id="UP000501090">
    <property type="component" value="Chromosome"/>
</dbReference>
<dbReference type="Gene3D" id="3.40.50.720">
    <property type="entry name" value="NAD(P)-binding Rossmann-like Domain"/>
    <property type="match status" value="1"/>
</dbReference>
<dbReference type="NCBIfam" id="TIGR02622">
    <property type="entry name" value="CDP_4_6_dhtase"/>
    <property type="match status" value="1"/>
</dbReference>
<organism evidence="4 5">
    <name type="scientific">Polynucleobacter arcticus</name>
    <dbReference type="NCBI Taxonomy" id="1743165"/>
    <lineage>
        <taxon>Bacteria</taxon>
        <taxon>Pseudomonadati</taxon>
        <taxon>Pseudomonadota</taxon>
        <taxon>Betaproteobacteria</taxon>
        <taxon>Burkholderiales</taxon>
        <taxon>Burkholderiaceae</taxon>
        <taxon>Polynucleobacter</taxon>
    </lineage>
</organism>
<dbReference type="SUPFAM" id="SSF51735">
    <property type="entry name" value="NAD(P)-binding Rossmann-fold domains"/>
    <property type="match status" value="1"/>
</dbReference>
<proteinExistence type="inferred from homology"/>
<dbReference type="Gene3D" id="3.90.25.10">
    <property type="entry name" value="UDP-galactose 4-epimerase, domain 1"/>
    <property type="match status" value="1"/>
</dbReference>
<name>A0A6M9PPT8_9BURK</name>
<gene>
    <name evidence="4" type="primary">rfbG</name>
    <name evidence="4" type="ORF">DN92_01635</name>
</gene>
<dbReference type="AlphaFoldDB" id="A0A6M9PPT8"/>
<keyword evidence="5" id="KW-1185">Reference proteome</keyword>
<evidence type="ECO:0000313" key="5">
    <source>
        <dbReference type="Proteomes" id="UP000501090"/>
    </source>
</evidence>
<accession>A0A6M9PPT8</accession>
<dbReference type="InterPro" id="IPR036291">
    <property type="entry name" value="NAD(P)-bd_dom_sf"/>
</dbReference>